<dbReference type="InterPro" id="IPR000212">
    <property type="entry name" value="DNA_helicase_UvrD/REP"/>
</dbReference>
<dbReference type="Pfam" id="PF13538">
    <property type="entry name" value="UvrD_C_2"/>
    <property type="match status" value="1"/>
</dbReference>
<evidence type="ECO:0000256" key="3">
    <source>
        <dbReference type="ARBA" id="ARBA00022806"/>
    </source>
</evidence>
<organism evidence="7 8">
    <name type="scientific">Streptomyces botrytidirepellens</name>
    <dbReference type="NCBI Taxonomy" id="2486417"/>
    <lineage>
        <taxon>Bacteria</taxon>
        <taxon>Bacillati</taxon>
        <taxon>Actinomycetota</taxon>
        <taxon>Actinomycetes</taxon>
        <taxon>Kitasatosporales</taxon>
        <taxon>Streptomycetaceae</taxon>
        <taxon>Streptomyces</taxon>
    </lineage>
</organism>
<keyword evidence="2 5" id="KW-0378">Hydrolase</keyword>
<feature type="domain" description="UvrD-like helicase ATP-binding" evidence="6">
    <location>
        <begin position="10"/>
        <end position="366"/>
    </location>
</feature>
<evidence type="ECO:0000259" key="6">
    <source>
        <dbReference type="PROSITE" id="PS51198"/>
    </source>
</evidence>
<dbReference type="RefSeq" id="WP_123099132.1">
    <property type="nucleotide sequence ID" value="NZ_RIBZ01000093.1"/>
</dbReference>
<keyword evidence="1 5" id="KW-0547">Nucleotide-binding</keyword>
<feature type="binding site" evidence="5">
    <location>
        <begin position="31"/>
        <end position="38"/>
    </location>
    <ligand>
        <name>ATP</name>
        <dbReference type="ChEBI" id="CHEBI:30616"/>
    </ligand>
</feature>
<evidence type="ECO:0000256" key="2">
    <source>
        <dbReference type="ARBA" id="ARBA00022801"/>
    </source>
</evidence>
<dbReference type="GO" id="GO:0005524">
    <property type="term" value="F:ATP binding"/>
    <property type="evidence" value="ECO:0007669"/>
    <property type="project" value="UniProtKB-UniRule"/>
</dbReference>
<reference evidence="7 8" key="1">
    <citation type="submission" date="2018-11" db="EMBL/GenBank/DDBJ databases">
        <title>The Potential of Streptomyces as Biocontrol Agents against the Tomato grey mould, Botrytis cinerea (Gray mold) Frontiers in Microbiology.</title>
        <authorList>
            <person name="Li D."/>
        </authorList>
    </citation>
    <scope>NUCLEOTIDE SEQUENCE [LARGE SCALE GENOMIC DNA]</scope>
    <source>
        <strain evidence="7 8">NEAU-LD23</strain>
    </source>
</reference>
<dbReference type="SUPFAM" id="SSF52540">
    <property type="entry name" value="P-loop containing nucleoside triphosphate hydrolases"/>
    <property type="match status" value="1"/>
</dbReference>
<proteinExistence type="predicted"/>
<sequence length="634" mass="70737">MTASRASAPALTDVQRRIVEEPAERKALVTAGAGTGKTFTLVRRIEYLVSEGLTGGDLIVLTFSRAASVELRERLRSLSGRSRHVRVTTFDAWALGLLREAANDETWYARSFDERIRAATRVIEDEMRAPESLDAVRHVVIDEVQDLVGDRRQLVDTFLDAYECGFTIVGDPAQAIYGFQVQDPEKRACDTGRFFSRLRERFSDELEEFALDENFRAASDDAACARPYEAAVRACSTRAEADAVHEQLRMELASKLEFGDLRVRHVRASLCDTKLTTAILCATNGDALLLSRWLADLGIDHRVRGGTDDHSVPSWVAQVVSRLPGALSISRDRFIEAWQSLPHTPDLDHGRNAWQLLLRTAGDRSGHVVKLGRLHEAIARGHLPDSLVAQQEDGLIVSTFHRAKGLEFDQVLVVDPGSLDDEQVAADRCDAARALYVAMTRARHDLYRLQPPDAYATRHRGFRLVRKVKGTQRWGRYGYKPSQRLGLSFLGEDVHGDHPAGLEQITCDPGKVQEYLAHKVRPGDEAVWTRLNDVPVAHEKRMAPGYAIMHGEQIVGVASDVFRRDLYRFVQQWKSHQPASWPRHVTGTRVDLVETVAGEDAAAVRAGLGPCGLWLAPRLIGIGRFHYDRKGEDA</sequence>
<dbReference type="Proteomes" id="UP000275401">
    <property type="component" value="Unassembled WGS sequence"/>
</dbReference>
<dbReference type="EMBL" id="RIBZ01000093">
    <property type="protein sequence ID" value="RNG33579.1"/>
    <property type="molecule type" value="Genomic_DNA"/>
</dbReference>
<dbReference type="AlphaFoldDB" id="A0A3M8WWV7"/>
<dbReference type="GO" id="GO:0003677">
    <property type="term" value="F:DNA binding"/>
    <property type="evidence" value="ECO:0007669"/>
    <property type="project" value="InterPro"/>
</dbReference>
<dbReference type="InterPro" id="IPR014016">
    <property type="entry name" value="UvrD-like_ATP-bd"/>
</dbReference>
<dbReference type="PANTHER" id="PTHR11070">
    <property type="entry name" value="UVRD / RECB / PCRA DNA HELICASE FAMILY MEMBER"/>
    <property type="match status" value="1"/>
</dbReference>
<dbReference type="InterPro" id="IPR027417">
    <property type="entry name" value="P-loop_NTPase"/>
</dbReference>
<evidence type="ECO:0000256" key="4">
    <source>
        <dbReference type="ARBA" id="ARBA00022840"/>
    </source>
</evidence>
<protein>
    <submittedName>
        <fullName evidence="7">DNA helicase</fullName>
    </submittedName>
</protein>
<keyword evidence="8" id="KW-1185">Reference proteome</keyword>
<dbReference type="InterPro" id="IPR027785">
    <property type="entry name" value="UvrD-like_helicase_C"/>
</dbReference>
<dbReference type="CDD" id="cd17932">
    <property type="entry name" value="DEXQc_UvrD"/>
    <property type="match status" value="1"/>
</dbReference>
<dbReference type="Gene3D" id="3.40.50.300">
    <property type="entry name" value="P-loop containing nucleotide triphosphate hydrolases"/>
    <property type="match status" value="2"/>
</dbReference>
<dbReference type="Pfam" id="PF00580">
    <property type="entry name" value="UvrD-helicase"/>
    <property type="match status" value="1"/>
</dbReference>
<dbReference type="GO" id="GO:0016787">
    <property type="term" value="F:hydrolase activity"/>
    <property type="evidence" value="ECO:0007669"/>
    <property type="project" value="UniProtKB-UniRule"/>
</dbReference>
<evidence type="ECO:0000256" key="5">
    <source>
        <dbReference type="PROSITE-ProRule" id="PRU00560"/>
    </source>
</evidence>
<evidence type="ECO:0000313" key="7">
    <source>
        <dbReference type="EMBL" id="RNG33579.1"/>
    </source>
</evidence>
<evidence type="ECO:0000313" key="8">
    <source>
        <dbReference type="Proteomes" id="UP000275401"/>
    </source>
</evidence>
<name>A0A3M8WWV7_9ACTN</name>
<accession>A0A3M8WWV7</accession>
<keyword evidence="3 5" id="KW-0347">Helicase</keyword>
<evidence type="ECO:0000256" key="1">
    <source>
        <dbReference type="ARBA" id="ARBA00022741"/>
    </source>
</evidence>
<gene>
    <name evidence="7" type="ORF">EEJ42_07190</name>
</gene>
<comment type="caution">
    <text evidence="7">The sequence shown here is derived from an EMBL/GenBank/DDBJ whole genome shotgun (WGS) entry which is preliminary data.</text>
</comment>
<dbReference type="GO" id="GO:0003678">
    <property type="term" value="F:DNA helicase activity"/>
    <property type="evidence" value="ECO:0007669"/>
    <property type="project" value="InterPro"/>
</dbReference>
<dbReference type="PROSITE" id="PS51198">
    <property type="entry name" value="UVRD_HELICASE_ATP_BIND"/>
    <property type="match status" value="1"/>
</dbReference>
<keyword evidence="4 5" id="KW-0067">ATP-binding</keyword>